<protein>
    <recommendedName>
        <fullName evidence="3">diguanylate cyclase</fullName>
        <ecNumber evidence="3">2.7.7.65</ecNumber>
    </recommendedName>
</protein>
<keyword evidence="5" id="KW-0472">Membrane</keyword>
<reference evidence="7 8" key="1">
    <citation type="submission" date="2014-10" db="EMBL/GenBank/DDBJ databases">
        <title>Genome sequence of Erwinia typographi M043b.</title>
        <authorList>
            <person name="Chan K.-G."/>
            <person name="Tan W.-S."/>
        </authorList>
    </citation>
    <scope>NUCLEOTIDE SEQUENCE [LARGE SCALE GENOMIC DNA]</scope>
    <source>
        <strain evidence="7 8">M043b</strain>
    </source>
</reference>
<dbReference type="Proteomes" id="UP000030351">
    <property type="component" value="Unassembled WGS sequence"/>
</dbReference>
<dbReference type="STRING" id="371042.NG99_17140"/>
<comment type="cofactor">
    <cofactor evidence="1">
        <name>Mg(2+)</name>
        <dbReference type="ChEBI" id="CHEBI:18420"/>
    </cofactor>
</comment>
<dbReference type="InterPro" id="IPR050469">
    <property type="entry name" value="Diguanylate_Cyclase"/>
</dbReference>
<keyword evidence="8" id="KW-1185">Reference proteome</keyword>
<comment type="caution">
    <text evidence="7">The sequence shown here is derived from an EMBL/GenBank/DDBJ whole genome shotgun (WGS) entry which is preliminary data.</text>
</comment>
<evidence type="ECO:0000259" key="6">
    <source>
        <dbReference type="PROSITE" id="PS50887"/>
    </source>
</evidence>
<evidence type="ECO:0000256" key="1">
    <source>
        <dbReference type="ARBA" id="ARBA00001946"/>
    </source>
</evidence>
<dbReference type="InterPro" id="IPR029787">
    <property type="entry name" value="Nucleotide_cyclase"/>
</dbReference>
<comment type="pathway">
    <text evidence="2">Purine metabolism; 3',5'-cyclic di-GMP biosynthesis.</text>
</comment>
<dbReference type="Pfam" id="PF00990">
    <property type="entry name" value="GGDEF"/>
    <property type="match status" value="1"/>
</dbReference>
<evidence type="ECO:0000256" key="3">
    <source>
        <dbReference type="ARBA" id="ARBA00012528"/>
    </source>
</evidence>
<dbReference type="InterPro" id="IPR000160">
    <property type="entry name" value="GGDEF_dom"/>
</dbReference>
<dbReference type="SUPFAM" id="SSF55073">
    <property type="entry name" value="Nucleotide cyclase"/>
    <property type="match status" value="1"/>
</dbReference>
<dbReference type="eggNOG" id="COG2199">
    <property type="taxonomic scope" value="Bacteria"/>
</dbReference>
<comment type="catalytic activity">
    <reaction evidence="4">
        <text>2 GTP = 3',3'-c-di-GMP + 2 diphosphate</text>
        <dbReference type="Rhea" id="RHEA:24898"/>
        <dbReference type="ChEBI" id="CHEBI:33019"/>
        <dbReference type="ChEBI" id="CHEBI:37565"/>
        <dbReference type="ChEBI" id="CHEBI:58805"/>
        <dbReference type="EC" id="2.7.7.65"/>
    </reaction>
</comment>
<evidence type="ECO:0000256" key="5">
    <source>
        <dbReference type="SAM" id="Phobius"/>
    </source>
</evidence>
<dbReference type="GO" id="GO:0043709">
    <property type="term" value="P:cell adhesion involved in single-species biofilm formation"/>
    <property type="evidence" value="ECO:0007669"/>
    <property type="project" value="TreeGrafter"/>
</dbReference>
<name>A0A0A3YZW9_9GAMM</name>
<keyword evidence="5" id="KW-1133">Transmembrane helix</keyword>
<dbReference type="EMBL" id="JRUQ01000049">
    <property type="protein sequence ID" value="KGT91019.1"/>
    <property type="molecule type" value="Genomic_DNA"/>
</dbReference>
<evidence type="ECO:0000256" key="4">
    <source>
        <dbReference type="ARBA" id="ARBA00034247"/>
    </source>
</evidence>
<organism evidence="7 8">
    <name type="scientific">Erwinia typographi</name>
    <dbReference type="NCBI Taxonomy" id="371042"/>
    <lineage>
        <taxon>Bacteria</taxon>
        <taxon>Pseudomonadati</taxon>
        <taxon>Pseudomonadota</taxon>
        <taxon>Gammaproteobacteria</taxon>
        <taxon>Enterobacterales</taxon>
        <taxon>Erwiniaceae</taxon>
        <taxon>Erwinia</taxon>
    </lineage>
</organism>
<dbReference type="EC" id="2.7.7.65" evidence="3"/>
<feature type="domain" description="GGDEF" evidence="6">
    <location>
        <begin position="406"/>
        <end position="541"/>
    </location>
</feature>
<dbReference type="SMART" id="SM00267">
    <property type="entry name" value="GGDEF"/>
    <property type="match status" value="1"/>
</dbReference>
<evidence type="ECO:0000256" key="2">
    <source>
        <dbReference type="ARBA" id="ARBA00004665"/>
    </source>
</evidence>
<gene>
    <name evidence="7" type="ORF">NG99_17140</name>
</gene>
<accession>A0A0A3YZW9</accession>
<dbReference type="PROSITE" id="PS50887">
    <property type="entry name" value="GGDEF"/>
    <property type="match status" value="1"/>
</dbReference>
<feature type="transmembrane region" description="Helical" evidence="5">
    <location>
        <begin position="336"/>
        <end position="354"/>
    </location>
</feature>
<dbReference type="GO" id="GO:1902201">
    <property type="term" value="P:negative regulation of bacterial-type flagellum-dependent cell motility"/>
    <property type="evidence" value="ECO:0007669"/>
    <property type="project" value="TreeGrafter"/>
</dbReference>
<dbReference type="CDD" id="cd01949">
    <property type="entry name" value="GGDEF"/>
    <property type="match status" value="1"/>
</dbReference>
<feature type="transmembrane region" description="Helical" evidence="5">
    <location>
        <begin position="26"/>
        <end position="45"/>
    </location>
</feature>
<dbReference type="RefSeq" id="WP_034895556.1">
    <property type="nucleotide sequence ID" value="NZ_JRUQ01000049.1"/>
</dbReference>
<dbReference type="GO" id="GO:0005886">
    <property type="term" value="C:plasma membrane"/>
    <property type="evidence" value="ECO:0007669"/>
    <property type="project" value="TreeGrafter"/>
</dbReference>
<dbReference type="GO" id="GO:0052621">
    <property type="term" value="F:diguanylate cyclase activity"/>
    <property type="evidence" value="ECO:0007669"/>
    <property type="project" value="UniProtKB-EC"/>
</dbReference>
<evidence type="ECO:0000313" key="7">
    <source>
        <dbReference type="EMBL" id="KGT91019.1"/>
    </source>
</evidence>
<sequence>MNISSIKQHELPLVARKKRVLSGNPARVVDGFFLLLFILSGLLFLDQAQLFHHGYQASQLAQLDHIAGQLDNFFQRHLDQLHYMQSGFMDRLQNSGQPDRDWLTRIKVSGKGESWELLTPSSRLSGHGVPPSPHASEGLSELAAIQFLQNTLFNHHTPVVEQPHFYYASRNGYQLVSSPSVEDKLPPAVILDHADGVPLDKALWRASEKGTASPMLFATLPVSERSNWIGSLSVGFGAKLLQKLLLRATGNETHANLILFDHHTATFTSALEGANTHHYFRHRDFLHLQETIRARRDGTLQIGKYFVTFTHRDNLPGPLIFVQTIDQVLKDGYGRYYMLPLVLWLALSALLLLARHTFSRIINRMIRQQANIHWQANHDMLTSVFNRRGFYTLASERQLSSPPKSEQMALLLIDLDHFKQINDSYGHAAGDLVLKCAAAAMQNSLRRRDMVGRIGGEEFCVLLPDCTLKDAAVLAERLRKNVASQPVRLQTGELVTVSVSVGVAHGSEAIPPSLDSLQSLADRRLYSAKREGRNRICWGASMHEAPVIEQA</sequence>
<keyword evidence="5" id="KW-0812">Transmembrane</keyword>
<dbReference type="NCBIfam" id="TIGR00254">
    <property type="entry name" value="GGDEF"/>
    <property type="match status" value="1"/>
</dbReference>
<evidence type="ECO:0000313" key="8">
    <source>
        <dbReference type="Proteomes" id="UP000030351"/>
    </source>
</evidence>
<dbReference type="AlphaFoldDB" id="A0A0A3YZW9"/>
<dbReference type="InterPro" id="IPR043128">
    <property type="entry name" value="Rev_trsase/Diguanyl_cyclase"/>
</dbReference>
<dbReference type="FunFam" id="3.30.70.270:FF:000001">
    <property type="entry name" value="Diguanylate cyclase domain protein"/>
    <property type="match status" value="1"/>
</dbReference>
<dbReference type="Gene3D" id="3.30.70.270">
    <property type="match status" value="1"/>
</dbReference>
<dbReference type="PANTHER" id="PTHR45138:SF16">
    <property type="entry name" value="DIGUANYLATE CYCLASE DGCQ-RELATED"/>
    <property type="match status" value="1"/>
</dbReference>
<dbReference type="OrthoDB" id="9813903at2"/>
<dbReference type="PANTHER" id="PTHR45138">
    <property type="entry name" value="REGULATORY COMPONENTS OF SENSORY TRANSDUCTION SYSTEM"/>
    <property type="match status" value="1"/>
</dbReference>
<proteinExistence type="predicted"/>